<accession>A0A0F9RXF9</accession>
<dbReference type="AlphaFoldDB" id="A0A0F9RXF9"/>
<evidence type="ECO:0000313" key="1">
    <source>
        <dbReference type="EMBL" id="KKN29626.1"/>
    </source>
</evidence>
<proteinExistence type="predicted"/>
<reference evidence="1" key="1">
    <citation type="journal article" date="2015" name="Nature">
        <title>Complex archaea that bridge the gap between prokaryotes and eukaryotes.</title>
        <authorList>
            <person name="Spang A."/>
            <person name="Saw J.H."/>
            <person name="Jorgensen S.L."/>
            <person name="Zaremba-Niedzwiedzka K."/>
            <person name="Martijn J."/>
            <person name="Lind A.E."/>
            <person name="van Eijk R."/>
            <person name="Schleper C."/>
            <person name="Guy L."/>
            <person name="Ettema T.J."/>
        </authorList>
    </citation>
    <scope>NUCLEOTIDE SEQUENCE</scope>
</reference>
<protein>
    <submittedName>
        <fullName evidence="1">Uncharacterized protein</fullName>
    </submittedName>
</protein>
<gene>
    <name evidence="1" type="ORF">LCGC14_0842150</name>
</gene>
<comment type="caution">
    <text evidence="1">The sequence shown here is derived from an EMBL/GenBank/DDBJ whole genome shotgun (WGS) entry which is preliminary data.</text>
</comment>
<organism evidence="1">
    <name type="scientific">marine sediment metagenome</name>
    <dbReference type="NCBI Taxonomy" id="412755"/>
    <lineage>
        <taxon>unclassified sequences</taxon>
        <taxon>metagenomes</taxon>
        <taxon>ecological metagenomes</taxon>
    </lineage>
</organism>
<name>A0A0F9RXF9_9ZZZZ</name>
<sequence length="1094" mass="129773">MPRAFIVYSSKRHVNYIDEVLSVIKSVLDSFNIEIIPLGEGFRGVRYIPVMIRKNISESDFGIVILDGLRPNVTYELGLLQMRDIDVIPLIKDDAQLSVKSFYYNPQKRYYDSKLAFGEWRFQRRAFEKLIEPYIVIPEHFSDCLGMYEIRYTTIDDTMENGSLGKKLREEITKIIPHLRSRTGSGFEELYKLFPEFEIGLLDEAIHVLSLFSVVGWNQYYNGDMTFQSIREEFVSLFINQTVSVDQINTIFNSLLERPESIIKNYGRYLTIDSEKLLNQSFTYLLQNPEIFRKYYIRILNSPLTELKRRFVDRITSSDVLSNNIVEAIGNYIFDRSGLFPDISTIQDKESCQFFVSTACINPIKALDLLYNWIYPLTPTEIEDLFPFQSTIAAPGNPQDDVLWFLNGAAKNDNFFKQSMEILFEFSLPVILYEEQILTDIHSGVQKLALDRFIEQCYSLAGEVNVSTRWDFIKNLSWSEDWSNDFKKSTIILKFRVIQAFLQRSWMIPGPVRKGSIKVSHYRILNGINYENLENCRSEAYQLIMEWLDHPDIYANIYDSLFEYYYRHLSECLRYISWDKIKSLFLRIFSRNSHKMIEILSQIDKLHAYGGLRESYSEEHLHQLFQFQEELEDRLTITDLFRRKMNYSVYTPEVIGMFSDQTGREVFINSIKIEMIEKYLELDEAKSKEITDVLLFEEFNQSYEIGLNLQNYLTWEEIRTKIDYCTGVIERKRIEKVSNFYIGLWSALFNANKEEWENLLDHYWNNLIIRPYFEKILRLTDRYFNEFRWNKYLELFNLRLISPIEYTNVIYHKELISIEDIRSILIGCLRYYEEMISSDIHYPIENYVRFIWSIERLISGKEGLLDNVLAESFLHTFEPINFDILSQLYNTDIIMRIGQKSEQNFNSWLKIGFTLNEHNDDFLLKCSDIFIDSLFQIIEELFALPPVRGEATEDHHMALSFEVQGDPRILLKFTDEQINSLYDLNPSMLGTLFGRLIRNISINDDFPPILRNLIIQHNEDSNFKDSLFREFSGGVRTFVGDNYDQQYEGDYARITKWRESAINKIFREWLQQLHVHIDSLRKESRDFWREREVE</sequence>
<dbReference type="EMBL" id="LAZR01002472">
    <property type="protein sequence ID" value="KKN29626.1"/>
    <property type="molecule type" value="Genomic_DNA"/>
</dbReference>